<evidence type="ECO:0000313" key="2">
    <source>
        <dbReference type="Proteomes" id="UP000327044"/>
    </source>
</evidence>
<organism evidence="1 2">
    <name type="scientific">Photinus pyralis</name>
    <name type="common">Common eastern firefly</name>
    <name type="synonym">Lampyris pyralis</name>
    <dbReference type="NCBI Taxonomy" id="7054"/>
    <lineage>
        <taxon>Eukaryota</taxon>
        <taxon>Metazoa</taxon>
        <taxon>Ecdysozoa</taxon>
        <taxon>Arthropoda</taxon>
        <taxon>Hexapoda</taxon>
        <taxon>Insecta</taxon>
        <taxon>Pterygota</taxon>
        <taxon>Neoptera</taxon>
        <taxon>Endopterygota</taxon>
        <taxon>Coleoptera</taxon>
        <taxon>Polyphaga</taxon>
        <taxon>Elateriformia</taxon>
        <taxon>Elateroidea</taxon>
        <taxon>Lampyridae</taxon>
        <taxon>Lampyrinae</taxon>
        <taxon>Photinus</taxon>
    </lineage>
</organism>
<evidence type="ECO:0000313" key="1">
    <source>
        <dbReference type="EMBL" id="KAB0794563.1"/>
    </source>
</evidence>
<sequence length="95" mass="10903">MLQKHFEDSQFELSRADGKRKLKPNAVLTLSDVPNPPPQIQTRRLLKDKNIASDVEMPLESTQPLCINDEMPTTSSISLTMMKIQKQMLTMKYQI</sequence>
<reference evidence="1 2" key="1">
    <citation type="journal article" date="2018" name="Elife">
        <title>Firefly genomes illuminate parallel origins of bioluminescence in beetles.</title>
        <authorList>
            <person name="Fallon T.R."/>
            <person name="Lower S.E."/>
            <person name="Chang C.H."/>
            <person name="Bessho-Uehara M."/>
            <person name="Martin G.J."/>
            <person name="Bewick A.J."/>
            <person name="Behringer M."/>
            <person name="Debat H.J."/>
            <person name="Wong I."/>
            <person name="Day J.C."/>
            <person name="Suvorov A."/>
            <person name="Silva C.J."/>
            <person name="Stanger-Hall K.F."/>
            <person name="Hall D.W."/>
            <person name="Schmitz R.J."/>
            <person name="Nelson D.R."/>
            <person name="Lewis S.M."/>
            <person name="Shigenobu S."/>
            <person name="Bybee S.M."/>
            <person name="Larracuente A.M."/>
            <person name="Oba Y."/>
            <person name="Weng J.K."/>
        </authorList>
    </citation>
    <scope>NUCLEOTIDE SEQUENCE [LARGE SCALE GENOMIC DNA]</scope>
    <source>
        <strain evidence="1">1611_PpyrPB1</strain>
        <tissue evidence="1">Whole body</tissue>
    </source>
</reference>
<accession>A0A5N4AB70</accession>
<proteinExistence type="predicted"/>
<keyword evidence="2" id="KW-1185">Reference proteome</keyword>
<name>A0A5N4AB70_PHOPY</name>
<dbReference type="AlphaFoldDB" id="A0A5N4AB70"/>
<gene>
    <name evidence="1" type="ORF">PPYR_11402</name>
</gene>
<dbReference type="Proteomes" id="UP000327044">
    <property type="component" value="Unassembled WGS sequence"/>
</dbReference>
<dbReference type="EMBL" id="VVIM01000008">
    <property type="protein sequence ID" value="KAB0794563.1"/>
    <property type="molecule type" value="Genomic_DNA"/>
</dbReference>
<protein>
    <submittedName>
        <fullName evidence="1">Uncharacterized protein</fullName>
    </submittedName>
</protein>
<dbReference type="InParanoid" id="A0A5N4AB70"/>
<comment type="caution">
    <text evidence="1">The sequence shown here is derived from an EMBL/GenBank/DDBJ whole genome shotgun (WGS) entry which is preliminary data.</text>
</comment>